<evidence type="ECO:0000313" key="2">
    <source>
        <dbReference type="EMBL" id="PCH35330.1"/>
    </source>
</evidence>
<dbReference type="STRING" id="742152.A0A2H3IZB0"/>
<dbReference type="GO" id="GO:0003676">
    <property type="term" value="F:nucleic acid binding"/>
    <property type="evidence" value="ECO:0007669"/>
    <property type="project" value="InterPro"/>
</dbReference>
<evidence type="ECO:0000313" key="3">
    <source>
        <dbReference type="Proteomes" id="UP000218811"/>
    </source>
</evidence>
<sequence length="100" mass="11499">MTPFVQLPDAGVIWCFKADYHHAFCQRAIKQDEAGEDEIHKINQLEIMLLVKAAWDAIMLETIVNCWRHAFQLDWERPSMNIDTPIAQPLPSSPIQNPEA</sequence>
<name>A0A2H3IZB0_WOLCO</name>
<protein>
    <recommendedName>
        <fullName evidence="1">DDE-1 domain-containing protein</fullName>
    </recommendedName>
</protein>
<organism evidence="2 3">
    <name type="scientific">Wolfiporia cocos (strain MD-104)</name>
    <name type="common">Brown rot fungus</name>
    <dbReference type="NCBI Taxonomy" id="742152"/>
    <lineage>
        <taxon>Eukaryota</taxon>
        <taxon>Fungi</taxon>
        <taxon>Dikarya</taxon>
        <taxon>Basidiomycota</taxon>
        <taxon>Agaricomycotina</taxon>
        <taxon>Agaricomycetes</taxon>
        <taxon>Polyporales</taxon>
        <taxon>Phaeolaceae</taxon>
        <taxon>Wolfiporia</taxon>
    </lineage>
</organism>
<dbReference type="AlphaFoldDB" id="A0A2H3IZB0"/>
<dbReference type="Proteomes" id="UP000218811">
    <property type="component" value="Unassembled WGS sequence"/>
</dbReference>
<dbReference type="OrthoDB" id="162969at2759"/>
<reference evidence="2 3" key="1">
    <citation type="journal article" date="2012" name="Science">
        <title>The Paleozoic origin of enzymatic lignin decomposition reconstructed from 31 fungal genomes.</title>
        <authorList>
            <person name="Floudas D."/>
            <person name="Binder M."/>
            <person name="Riley R."/>
            <person name="Barry K."/>
            <person name="Blanchette R.A."/>
            <person name="Henrissat B."/>
            <person name="Martinez A.T."/>
            <person name="Otillar R."/>
            <person name="Spatafora J.W."/>
            <person name="Yadav J.S."/>
            <person name="Aerts A."/>
            <person name="Benoit I."/>
            <person name="Boyd A."/>
            <person name="Carlson A."/>
            <person name="Copeland A."/>
            <person name="Coutinho P.M."/>
            <person name="de Vries R.P."/>
            <person name="Ferreira P."/>
            <person name="Findley K."/>
            <person name="Foster B."/>
            <person name="Gaskell J."/>
            <person name="Glotzer D."/>
            <person name="Gorecki P."/>
            <person name="Heitman J."/>
            <person name="Hesse C."/>
            <person name="Hori C."/>
            <person name="Igarashi K."/>
            <person name="Jurgens J.A."/>
            <person name="Kallen N."/>
            <person name="Kersten P."/>
            <person name="Kohler A."/>
            <person name="Kuees U."/>
            <person name="Kumar T.K.A."/>
            <person name="Kuo A."/>
            <person name="LaButti K."/>
            <person name="Larrondo L.F."/>
            <person name="Lindquist E."/>
            <person name="Ling A."/>
            <person name="Lombard V."/>
            <person name="Lucas S."/>
            <person name="Lundell T."/>
            <person name="Martin R."/>
            <person name="McLaughlin D.J."/>
            <person name="Morgenstern I."/>
            <person name="Morin E."/>
            <person name="Murat C."/>
            <person name="Nagy L.G."/>
            <person name="Nolan M."/>
            <person name="Ohm R.A."/>
            <person name="Patyshakuliyeva A."/>
            <person name="Rokas A."/>
            <person name="Ruiz-Duenas F.J."/>
            <person name="Sabat G."/>
            <person name="Salamov A."/>
            <person name="Samejima M."/>
            <person name="Schmutz J."/>
            <person name="Slot J.C."/>
            <person name="St John F."/>
            <person name="Stenlid J."/>
            <person name="Sun H."/>
            <person name="Sun S."/>
            <person name="Syed K."/>
            <person name="Tsang A."/>
            <person name="Wiebenga A."/>
            <person name="Young D."/>
            <person name="Pisabarro A."/>
            <person name="Eastwood D.C."/>
            <person name="Martin F."/>
            <person name="Cullen D."/>
            <person name="Grigoriev I.V."/>
            <person name="Hibbett D.S."/>
        </authorList>
    </citation>
    <scope>NUCLEOTIDE SEQUENCE [LARGE SCALE GENOMIC DNA]</scope>
    <source>
        <strain evidence="2 3">MD-104</strain>
    </source>
</reference>
<gene>
    <name evidence="2" type="ORF">WOLCODRAFT_156023</name>
</gene>
<dbReference type="EMBL" id="KB467843">
    <property type="protein sequence ID" value="PCH35330.1"/>
    <property type="molecule type" value="Genomic_DNA"/>
</dbReference>
<proteinExistence type="predicted"/>
<keyword evidence="3" id="KW-1185">Reference proteome</keyword>
<dbReference type="InterPro" id="IPR004875">
    <property type="entry name" value="DDE_SF_endonuclease_dom"/>
</dbReference>
<evidence type="ECO:0000259" key="1">
    <source>
        <dbReference type="Pfam" id="PF03184"/>
    </source>
</evidence>
<accession>A0A2H3IZB0</accession>
<feature type="domain" description="DDE-1" evidence="1">
    <location>
        <begin position="5"/>
        <end position="67"/>
    </location>
</feature>
<dbReference type="Pfam" id="PF03184">
    <property type="entry name" value="DDE_1"/>
    <property type="match status" value="1"/>
</dbReference>